<evidence type="ECO:0000259" key="6">
    <source>
        <dbReference type="Pfam" id="PF08281"/>
    </source>
</evidence>
<dbReference type="NCBIfam" id="TIGR02937">
    <property type="entry name" value="sigma70-ECF"/>
    <property type="match status" value="1"/>
</dbReference>
<dbReference type="InterPro" id="IPR007627">
    <property type="entry name" value="RNA_pol_sigma70_r2"/>
</dbReference>
<dbReference type="InterPro" id="IPR036388">
    <property type="entry name" value="WH-like_DNA-bd_sf"/>
</dbReference>
<dbReference type="GO" id="GO:0006352">
    <property type="term" value="P:DNA-templated transcription initiation"/>
    <property type="evidence" value="ECO:0007669"/>
    <property type="project" value="InterPro"/>
</dbReference>
<gene>
    <name evidence="8" type="ORF">C7U55_04425</name>
    <name evidence="7" type="ORF">LJD69_05440</name>
</gene>
<dbReference type="InterPro" id="IPR013325">
    <property type="entry name" value="RNA_pol_sigma_r2"/>
</dbReference>
<dbReference type="CDD" id="cd06171">
    <property type="entry name" value="Sigma70_r4"/>
    <property type="match status" value="1"/>
</dbReference>
<dbReference type="RefSeq" id="WP_106987512.1">
    <property type="nucleotide sequence ID" value="NZ_DAWBWI010000075.1"/>
</dbReference>
<evidence type="ECO:0000313" key="8">
    <source>
        <dbReference type="EMBL" id="PST41392.1"/>
    </source>
</evidence>
<dbReference type="PANTHER" id="PTHR43133">
    <property type="entry name" value="RNA POLYMERASE ECF-TYPE SIGMA FACTO"/>
    <property type="match status" value="1"/>
</dbReference>
<protein>
    <submittedName>
        <fullName evidence="8">RNA polymerase subunit sigma-24</fullName>
    </submittedName>
    <submittedName>
        <fullName evidence="7">Sigma-70 family RNA polymerase sigma factor</fullName>
    </submittedName>
</protein>
<keyword evidence="3" id="KW-0731">Sigma factor</keyword>
<evidence type="ECO:0000256" key="3">
    <source>
        <dbReference type="ARBA" id="ARBA00023082"/>
    </source>
</evidence>
<keyword evidence="9" id="KW-1185">Reference proteome</keyword>
<dbReference type="SUPFAM" id="SSF88659">
    <property type="entry name" value="Sigma3 and sigma4 domains of RNA polymerase sigma factors"/>
    <property type="match status" value="1"/>
</dbReference>
<organism evidence="8 9">
    <name type="scientific">Faecalibacillus faecis</name>
    <dbReference type="NCBI Taxonomy" id="1982628"/>
    <lineage>
        <taxon>Bacteria</taxon>
        <taxon>Bacillati</taxon>
        <taxon>Bacillota</taxon>
        <taxon>Erysipelotrichia</taxon>
        <taxon>Erysipelotrichales</taxon>
        <taxon>Coprobacillaceae</taxon>
        <taxon>Faecalibacillus</taxon>
    </lineage>
</organism>
<dbReference type="Proteomes" id="UP000241201">
    <property type="component" value="Unassembled WGS sequence"/>
</dbReference>
<evidence type="ECO:0000256" key="1">
    <source>
        <dbReference type="ARBA" id="ARBA00010641"/>
    </source>
</evidence>
<dbReference type="InterPro" id="IPR039425">
    <property type="entry name" value="RNA_pol_sigma-70-like"/>
</dbReference>
<dbReference type="Proteomes" id="UP001198439">
    <property type="component" value="Unassembled WGS sequence"/>
</dbReference>
<reference evidence="8" key="2">
    <citation type="journal article" date="2019" name="Int. J. Syst. Evol. Microbiol.">
        <title>Faecalibacillus intestinalis gen. nov., sp. nov. and Faecalibacillus faecis sp. nov., isolated from human faeces.</title>
        <authorList>
            <person name="Seo B."/>
            <person name="Jeon K."/>
            <person name="Baek I."/>
            <person name="Lee Y.M."/>
            <person name="Baek K."/>
            <person name="Ko G."/>
        </authorList>
    </citation>
    <scope>NUCLEOTIDE SEQUENCE</scope>
    <source>
        <strain evidence="8">SNUG30370</strain>
    </source>
</reference>
<dbReference type="Pfam" id="PF08281">
    <property type="entry name" value="Sigma70_r4_2"/>
    <property type="match status" value="1"/>
</dbReference>
<dbReference type="SUPFAM" id="SSF88946">
    <property type="entry name" value="Sigma2 domain of RNA polymerase sigma factors"/>
    <property type="match status" value="1"/>
</dbReference>
<reference evidence="9" key="1">
    <citation type="submission" date="2018-03" db="EMBL/GenBank/DDBJ databases">
        <title>Lachnoclostridium SNUG30370 gen.nov., sp.nov., isolated from human faeces.</title>
        <authorList>
            <person name="Seo B."/>
            <person name="Jeon K."/>
            <person name="Ko G."/>
        </authorList>
    </citation>
    <scope>NUCLEOTIDE SEQUENCE [LARGE SCALE GENOMIC DNA]</scope>
    <source>
        <strain evidence="9">SNUG30370</strain>
    </source>
</reference>
<dbReference type="InterPro" id="IPR013249">
    <property type="entry name" value="RNA_pol_sigma70_r4_t2"/>
</dbReference>
<dbReference type="EMBL" id="JAJDKZ010000011">
    <property type="protein sequence ID" value="MCB8610030.1"/>
    <property type="molecule type" value="Genomic_DNA"/>
</dbReference>
<evidence type="ECO:0000256" key="4">
    <source>
        <dbReference type="ARBA" id="ARBA00023163"/>
    </source>
</evidence>
<evidence type="ECO:0000313" key="7">
    <source>
        <dbReference type="EMBL" id="MCB8610030.1"/>
    </source>
</evidence>
<comment type="caution">
    <text evidence="8">The sequence shown here is derived from an EMBL/GenBank/DDBJ whole genome shotgun (WGS) entry which is preliminary data.</text>
</comment>
<dbReference type="EMBL" id="PYLP01000003">
    <property type="protein sequence ID" value="PST41392.1"/>
    <property type="molecule type" value="Genomic_DNA"/>
</dbReference>
<dbReference type="InterPro" id="IPR014284">
    <property type="entry name" value="RNA_pol_sigma-70_dom"/>
</dbReference>
<name>A0A2T3G1M3_9FIRM</name>
<feature type="domain" description="RNA polymerase sigma factor 70 region 4 type 2" evidence="6">
    <location>
        <begin position="95"/>
        <end position="141"/>
    </location>
</feature>
<evidence type="ECO:0000256" key="2">
    <source>
        <dbReference type="ARBA" id="ARBA00023015"/>
    </source>
</evidence>
<dbReference type="GeneID" id="77470345"/>
<keyword evidence="4" id="KW-0804">Transcription</keyword>
<accession>A0A2T3G1M3</accession>
<comment type="similarity">
    <text evidence="1">Belongs to the sigma-70 factor family. ECF subfamily.</text>
</comment>
<evidence type="ECO:0000313" key="9">
    <source>
        <dbReference type="Proteomes" id="UP000241201"/>
    </source>
</evidence>
<dbReference type="GO" id="GO:0003677">
    <property type="term" value="F:DNA binding"/>
    <property type="evidence" value="ECO:0007669"/>
    <property type="project" value="InterPro"/>
</dbReference>
<feature type="domain" description="RNA polymerase sigma-70 region 2" evidence="5">
    <location>
        <begin position="5"/>
        <end position="67"/>
    </location>
</feature>
<dbReference type="GO" id="GO:0016987">
    <property type="term" value="F:sigma factor activity"/>
    <property type="evidence" value="ECO:0007669"/>
    <property type="project" value="UniProtKB-KW"/>
</dbReference>
<dbReference type="PANTHER" id="PTHR43133:SF51">
    <property type="entry name" value="RNA POLYMERASE SIGMA FACTOR"/>
    <property type="match status" value="1"/>
</dbReference>
<dbReference type="InterPro" id="IPR013324">
    <property type="entry name" value="RNA_pol_sigma_r3/r4-like"/>
</dbReference>
<dbReference type="Pfam" id="PF04542">
    <property type="entry name" value="Sigma70_r2"/>
    <property type="match status" value="1"/>
</dbReference>
<reference evidence="7" key="3">
    <citation type="submission" date="2021-10" db="EMBL/GenBank/DDBJ databases">
        <title>Collection of gut derived symbiotic bacterial strains cultured from healthy donors.</title>
        <authorList>
            <person name="Lin H."/>
            <person name="Littmann E."/>
            <person name="Kohout C."/>
            <person name="Pamer E.G."/>
        </authorList>
    </citation>
    <scope>NUCLEOTIDE SEQUENCE</scope>
    <source>
        <strain evidence="7">DFI.4.48</strain>
    </source>
</reference>
<proteinExistence type="inferred from homology"/>
<evidence type="ECO:0000259" key="5">
    <source>
        <dbReference type="Pfam" id="PF04542"/>
    </source>
</evidence>
<dbReference type="AlphaFoldDB" id="A0A2T3G1M3"/>
<dbReference type="Gene3D" id="1.10.1740.10">
    <property type="match status" value="1"/>
</dbReference>
<dbReference type="Gene3D" id="1.10.10.10">
    <property type="entry name" value="Winged helix-like DNA-binding domain superfamily/Winged helix DNA-binding domain"/>
    <property type="match status" value="1"/>
</dbReference>
<sequence length="150" mass="18186">MEEVIQREKDLVYRLAFSQCHQKDQADDIFQNVMYRYLKGKPTFESLEHEKAWFIRVTLNCSKTSLKSFWNNKVEEIDEQAYIFEKKEIDLTPYLNKLPKKYNAVLYLFYYEGYSTKEMAKLLHIKENNVRVLLNRARNKLRKEIESDEK</sequence>
<keyword evidence="2" id="KW-0805">Transcription regulation</keyword>